<organism evidence="1 2">
    <name type="scientific">Citrobacter amalonaticus</name>
    <dbReference type="NCBI Taxonomy" id="35703"/>
    <lineage>
        <taxon>Bacteria</taxon>
        <taxon>Pseudomonadati</taxon>
        <taxon>Pseudomonadota</taxon>
        <taxon>Gammaproteobacteria</taxon>
        <taxon>Enterobacterales</taxon>
        <taxon>Enterobacteriaceae</taxon>
        <taxon>Citrobacter</taxon>
    </lineage>
</organism>
<dbReference type="EMBL" id="LT556085">
    <property type="protein sequence ID" value="SAZ76789.1"/>
    <property type="molecule type" value="Genomic_DNA"/>
</dbReference>
<evidence type="ECO:0000313" key="1">
    <source>
        <dbReference type="EMBL" id="SAZ76789.1"/>
    </source>
</evidence>
<accession>A0AAX2BKP2</accession>
<name>A0AAX2BKP2_CITAM</name>
<dbReference type="Proteomes" id="UP000245995">
    <property type="component" value="Chromosome CITRO92"/>
</dbReference>
<evidence type="ECO:0000313" key="2">
    <source>
        <dbReference type="Proteomes" id="UP000245995"/>
    </source>
</evidence>
<dbReference type="AlphaFoldDB" id="A0AAX2BKP2"/>
<dbReference type="RefSeq" id="WP_109740112.1">
    <property type="nucleotide sequence ID" value="NZ_LT556085.1"/>
</dbReference>
<proteinExistence type="predicted"/>
<reference evidence="1 2" key="1">
    <citation type="submission" date="2016-04" db="EMBL/GenBank/DDBJ databases">
        <authorList>
            <person name="Regsiter A."/>
            <person name="William W."/>
        </authorList>
    </citation>
    <scope>NUCLEOTIDE SEQUENCE [LARGE SCALE GENOMIC DNA]</scope>
    <source>
        <strain evidence="1 2">92</strain>
    </source>
</reference>
<protein>
    <submittedName>
        <fullName evidence="1">Uncharacterized protein</fullName>
    </submittedName>
</protein>
<sequence>MKTPLEMLNDIAAQISEGSTLLEMIYKNTEEMNEETDCGLACLIRSFDKTRETAYAYIEELAKNEKAVQPPPPIGNSDDIADDIFYATVSAAKLRELAHVYNESYFSGKDSDDADCLMASLIFDNAIKVHDLLKSIETKLN</sequence>
<gene>
    <name evidence="1" type="ORF">CITRO92_3044</name>
</gene>